<evidence type="ECO:0000259" key="6">
    <source>
        <dbReference type="PROSITE" id="PS50111"/>
    </source>
</evidence>
<keyword evidence="5" id="KW-0812">Transmembrane</keyword>
<dbReference type="STRING" id="429727.VE26_12970"/>
<dbReference type="GO" id="GO:0006935">
    <property type="term" value="P:chemotaxis"/>
    <property type="evidence" value="ECO:0007669"/>
    <property type="project" value="UniProtKB-KW"/>
</dbReference>
<dbReference type="RefSeq" id="WP_046105642.1">
    <property type="nucleotide sequence ID" value="NZ_JZEY01000061.1"/>
</dbReference>
<dbReference type="Proteomes" id="UP000033649">
    <property type="component" value="Unassembled WGS sequence"/>
</dbReference>
<feature type="domain" description="Methyl-accepting transducer" evidence="6">
    <location>
        <begin position="349"/>
        <end position="516"/>
    </location>
</feature>
<keyword evidence="1" id="KW-0145">Chemotaxis</keyword>
<feature type="transmembrane region" description="Helical" evidence="5">
    <location>
        <begin position="20"/>
        <end position="42"/>
    </location>
</feature>
<accession>A0A0F5FHE9</accession>
<evidence type="ECO:0000256" key="1">
    <source>
        <dbReference type="ARBA" id="ARBA00022500"/>
    </source>
</evidence>
<comment type="caution">
    <text evidence="7">The sequence shown here is derived from an EMBL/GenBank/DDBJ whole genome shotgun (WGS) entry which is preliminary data.</text>
</comment>
<feature type="coiled-coil region" evidence="4">
    <location>
        <begin position="296"/>
        <end position="330"/>
    </location>
</feature>
<sequence length="516" mass="54654">MPDRSLTRPDSRRHGRSLRLMLAAAGLWLVSGSIAIGLLVALGPGPAWFTALGSLGGLAVTASLLGGYLLDRADRRKLSAMAQAAGLGDGLEDELTLDALVLRMGMRLERAHHFRAAIGALDGLAVVVDRDGTMIALSQGVERLAPGVHEGRSLDLLMGKGFLAAGGAPQEGLVLLGGKRLIINRRNLPSERYLIEMRPAGHYLEDDELDALAGAIGTGQTSFRFDTPNSHNTAALALINASLERLDAGLVQFRSLLSGQVETITDPDLPLADEADQVLGMLGELIDQNGTEQERRRALEVKLDSVKSLLAEFELRAARLEATEDEHKRALGLEGERRASLQAQVEGLAKQGKAAETLAANLDATAGRTHALVAEIDRLAHDIDTMTAGIEDVSFRTNLLALNAAVEAARAGEKGAGFAVVADEVRQLAQLTNRSAKDIRALADKGRIQARSGLDEVAELQKIAAVLKENLRNISNDGGTIGQAEQAKGASMHVPLLSKGAANTDSRTTILQRAAS</sequence>
<feature type="transmembrane region" description="Helical" evidence="5">
    <location>
        <begin position="48"/>
        <end position="70"/>
    </location>
</feature>
<dbReference type="SUPFAM" id="SSF58104">
    <property type="entry name" value="Methyl-accepting chemotaxis protein (MCP) signaling domain"/>
    <property type="match status" value="1"/>
</dbReference>
<dbReference type="OrthoDB" id="7958724at2"/>
<reference evidence="7 8" key="1">
    <citation type="submission" date="2015-03" db="EMBL/GenBank/DDBJ databases">
        <authorList>
            <person name="Hassan Y."/>
            <person name="Lepp D."/>
            <person name="Li X.-Z."/>
            <person name="Zhou T."/>
        </authorList>
    </citation>
    <scope>NUCLEOTIDE SEQUENCE [LARGE SCALE GENOMIC DNA]</scope>
    <source>
        <strain evidence="7 8">IPL18</strain>
    </source>
</reference>
<name>A0A0F5FHE9_9HYPH</name>
<dbReference type="PATRIC" id="fig|429727.3.peg.2663"/>
<keyword evidence="4" id="KW-0175">Coiled coil</keyword>
<dbReference type="PROSITE" id="PS50111">
    <property type="entry name" value="CHEMOTAXIS_TRANSDUC_2"/>
    <property type="match status" value="1"/>
</dbReference>
<dbReference type="GO" id="GO:0016020">
    <property type="term" value="C:membrane"/>
    <property type="evidence" value="ECO:0007669"/>
    <property type="project" value="InterPro"/>
</dbReference>
<dbReference type="SMART" id="SM00283">
    <property type="entry name" value="MA"/>
    <property type="match status" value="1"/>
</dbReference>
<keyword evidence="3" id="KW-0807">Transducer</keyword>
<evidence type="ECO:0000256" key="4">
    <source>
        <dbReference type="SAM" id="Coils"/>
    </source>
</evidence>
<keyword evidence="8" id="KW-1185">Reference proteome</keyword>
<dbReference type="PANTHER" id="PTHR43531">
    <property type="entry name" value="PROTEIN ICFG"/>
    <property type="match status" value="1"/>
</dbReference>
<evidence type="ECO:0000313" key="8">
    <source>
        <dbReference type="Proteomes" id="UP000033649"/>
    </source>
</evidence>
<proteinExistence type="inferred from homology"/>
<dbReference type="Pfam" id="PF00015">
    <property type="entry name" value="MCPsignal"/>
    <property type="match status" value="1"/>
</dbReference>
<dbReference type="GO" id="GO:0007165">
    <property type="term" value="P:signal transduction"/>
    <property type="evidence" value="ECO:0007669"/>
    <property type="project" value="UniProtKB-KW"/>
</dbReference>
<keyword evidence="5" id="KW-0472">Membrane</keyword>
<evidence type="ECO:0000256" key="5">
    <source>
        <dbReference type="SAM" id="Phobius"/>
    </source>
</evidence>
<evidence type="ECO:0000313" key="7">
    <source>
        <dbReference type="EMBL" id="KKB07612.1"/>
    </source>
</evidence>
<protein>
    <recommendedName>
        <fullName evidence="6">Methyl-accepting transducer domain-containing protein</fullName>
    </recommendedName>
</protein>
<evidence type="ECO:0000256" key="3">
    <source>
        <dbReference type="PROSITE-ProRule" id="PRU00284"/>
    </source>
</evidence>
<dbReference type="PANTHER" id="PTHR43531:SF11">
    <property type="entry name" value="METHYL-ACCEPTING CHEMOTAXIS PROTEIN 3"/>
    <property type="match status" value="1"/>
</dbReference>
<dbReference type="EMBL" id="JZEY01000061">
    <property type="protein sequence ID" value="KKB07612.1"/>
    <property type="molecule type" value="Genomic_DNA"/>
</dbReference>
<evidence type="ECO:0000256" key="2">
    <source>
        <dbReference type="ARBA" id="ARBA00029447"/>
    </source>
</evidence>
<dbReference type="InterPro" id="IPR004089">
    <property type="entry name" value="MCPsignal_dom"/>
</dbReference>
<dbReference type="Gene3D" id="1.10.287.950">
    <property type="entry name" value="Methyl-accepting chemotaxis protein"/>
    <property type="match status" value="1"/>
</dbReference>
<dbReference type="InterPro" id="IPR051310">
    <property type="entry name" value="MCP_chemotaxis"/>
</dbReference>
<keyword evidence="5" id="KW-1133">Transmembrane helix</keyword>
<comment type="similarity">
    <text evidence="2">Belongs to the methyl-accepting chemotaxis (MCP) protein family.</text>
</comment>
<organism evidence="7 8">
    <name type="scientific">Devosia chinhatensis</name>
    <dbReference type="NCBI Taxonomy" id="429727"/>
    <lineage>
        <taxon>Bacteria</taxon>
        <taxon>Pseudomonadati</taxon>
        <taxon>Pseudomonadota</taxon>
        <taxon>Alphaproteobacteria</taxon>
        <taxon>Hyphomicrobiales</taxon>
        <taxon>Devosiaceae</taxon>
        <taxon>Devosia</taxon>
    </lineage>
</organism>
<gene>
    <name evidence="7" type="ORF">VE26_12970</name>
</gene>
<dbReference type="AlphaFoldDB" id="A0A0F5FHE9"/>